<dbReference type="SMART" id="SM00448">
    <property type="entry name" value="REC"/>
    <property type="match status" value="1"/>
</dbReference>
<dbReference type="Proteomes" id="UP000016762">
    <property type="component" value="Unassembled WGS sequence"/>
</dbReference>
<dbReference type="PANTHER" id="PTHR45339:SF1">
    <property type="entry name" value="HYBRID SIGNAL TRANSDUCTION HISTIDINE KINASE J"/>
    <property type="match status" value="1"/>
</dbReference>
<feature type="modified residue" description="4-aspartylphosphate" evidence="3">
    <location>
        <position position="52"/>
    </location>
</feature>
<dbReference type="InterPro" id="IPR001789">
    <property type="entry name" value="Sig_transdc_resp-reg_receiver"/>
</dbReference>
<evidence type="ECO:0000256" key="2">
    <source>
        <dbReference type="ARBA" id="ARBA00023012"/>
    </source>
</evidence>
<dbReference type="Pfam" id="PF00072">
    <property type="entry name" value="Response_reg"/>
    <property type="match status" value="1"/>
</dbReference>
<dbReference type="SUPFAM" id="SSF52172">
    <property type="entry name" value="CheY-like"/>
    <property type="match status" value="1"/>
</dbReference>
<dbReference type="GO" id="GO:0016787">
    <property type="term" value="F:hydrolase activity"/>
    <property type="evidence" value="ECO:0007669"/>
    <property type="project" value="UniProtKB-KW"/>
</dbReference>
<gene>
    <name evidence="5" type="primary">pth</name>
    <name evidence="5" type="ORF">RS24_01002</name>
</gene>
<proteinExistence type="predicted"/>
<keyword evidence="1 3" id="KW-0597">Phosphoprotein</keyword>
<feature type="domain" description="Response regulatory" evidence="4">
    <location>
        <begin position="3"/>
        <end position="119"/>
    </location>
</feature>
<accession>U2XW53</accession>
<evidence type="ECO:0000313" key="6">
    <source>
        <dbReference type="Proteomes" id="UP000016762"/>
    </source>
</evidence>
<keyword evidence="5" id="KW-0378">Hydrolase</keyword>
<dbReference type="Gene3D" id="3.40.50.2300">
    <property type="match status" value="1"/>
</dbReference>
<dbReference type="AlphaFoldDB" id="U2XW53"/>
<dbReference type="STRING" id="1397666.RS24_01002"/>
<dbReference type="PANTHER" id="PTHR45339">
    <property type="entry name" value="HYBRID SIGNAL TRANSDUCTION HISTIDINE KINASE J"/>
    <property type="match status" value="1"/>
</dbReference>
<dbReference type="RefSeq" id="WP_021777014.1">
    <property type="nucleotide sequence ID" value="NZ_AWXE01000003.1"/>
</dbReference>
<name>U2XW53_9PROT</name>
<evidence type="ECO:0000256" key="1">
    <source>
        <dbReference type="ARBA" id="ARBA00022553"/>
    </source>
</evidence>
<evidence type="ECO:0000259" key="4">
    <source>
        <dbReference type="PROSITE" id="PS50110"/>
    </source>
</evidence>
<dbReference type="OrthoDB" id="9801602at2"/>
<evidence type="ECO:0000256" key="3">
    <source>
        <dbReference type="PROSITE-ProRule" id="PRU00169"/>
    </source>
</evidence>
<organism evidence="5 6">
    <name type="scientific">Candidatus Micropelagius thuwalensis</name>
    <dbReference type="NCBI Taxonomy" id="1397666"/>
    <lineage>
        <taxon>Bacteria</taxon>
        <taxon>Pseudomonadati</taxon>
        <taxon>Pseudomonadota</taxon>
        <taxon>Alphaproteobacteria</taxon>
        <taxon>PS1 clade</taxon>
        <taxon>Candidatus Micropelagius</taxon>
    </lineage>
</organism>
<comment type="caution">
    <text evidence="5">The sequence shown here is derived from an EMBL/GenBank/DDBJ whole genome shotgun (WGS) entry which is preliminary data.</text>
</comment>
<dbReference type="EMBL" id="AWXE01000003">
    <property type="protein sequence ID" value="ERL47061.1"/>
    <property type="molecule type" value="Genomic_DNA"/>
</dbReference>
<reference evidence="5 6" key="1">
    <citation type="journal article" date="2014" name="FEMS Microbiol. Ecol.">
        <title>Genomic differentiation among two strains of the PS1 clade isolated from geographically separated marine habitats.</title>
        <authorList>
            <person name="Jimenez-Infante F."/>
            <person name="Ngugi D.K."/>
            <person name="Alam I."/>
            <person name="Rashid M."/>
            <person name="Baalawi W."/>
            <person name="Kamau A.A."/>
            <person name="Bajic V.B."/>
            <person name="Stingl U."/>
        </authorList>
    </citation>
    <scope>NUCLEOTIDE SEQUENCE [LARGE SCALE GENOMIC DNA]</scope>
    <source>
        <strain evidence="5 6">RS24</strain>
    </source>
</reference>
<dbReference type="eggNOG" id="COG0745">
    <property type="taxonomic scope" value="Bacteria"/>
</dbReference>
<keyword evidence="2" id="KW-0902">Two-component regulatory system</keyword>
<evidence type="ECO:0000313" key="5">
    <source>
        <dbReference type="EMBL" id="ERL47061.1"/>
    </source>
</evidence>
<dbReference type="PROSITE" id="PS50110">
    <property type="entry name" value="RESPONSE_REGULATORY"/>
    <property type="match status" value="1"/>
</dbReference>
<dbReference type="InterPro" id="IPR011006">
    <property type="entry name" value="CheY-like_superfamily"/>
</dbReference>
<dbReference type="GO" id="GO:0000160">
    <property type="term" value="P:phosphorelay signal transduction system"/>
    <property type="evidence" value="ECO:0007669"/>
    <property type="project" value="UniProtKB-KW"/>
</dbReference>
<protein>
    <submittedName>
        <fullName evidence="5">Peptidyl-tRNA hydrolase protein</fullName>
    </submittedName>
</protein>
<keyword evidence="6" id="KW-1185">Reference proteome</keyword>
<sequence length="120" mass="13531">MAKILYVEDNDDNIYMLKRWLKRKGHEVLIAENGADGVDIAEQEMPDLILMDLNLPIMDGWTATTKIKENEKTSSIPVIALSAHAMSEHREKALNSGADDYDTKPVDVDRLLSKMGKFLD</sequence>